<reference evidence="8" key="1">
    <citation type="submission" date="2019-07" db="EMBL/GenBank/DDBJ databases">
        <title>Shewanella sp. YLB-08 draft genomic sequence.</title>
        <authorList>
            <person name="Yu L."/>
        </authorList>
    </citation>
    <scope>NUCLEOTIDE SEQUENCE [LARGE SCALE GENOMIC DNA]</scope>
    <source>
        <strain evidence="8">JCM 20706</strain>
    </source>
</reference>
<evidence type="ECO:0000256" key="3">
    <source>
        <dbReference type="ARBA" id="ARBA00022801"/>
    </source>
</evidence>
<dbReference type="AlphaFoldDB" id="A0A553JRU2"/>
<dbReference type="OrthoDB" id="9784339at2"/>
<sequence length="158" mass="17439">MTKINSVLFVCMGNICRSPTAEAVFRAKTEQSGLVIEIDSAGTLAYHQGESPDPRSIAAGEKRGFSFQGMKARAVIDEDFSHFDLILAADHNNLADLKARCPEQHLHKIQLMLSFLDTAEPQEVPDPYYGLGNGFELVLDLIEQSCDNLIVKLTENDV</sequence>
<dbReference type="PANTHER" id="PTHR11717">
    <property type="entry name" value="LOW MOLECULAR WEIGHT PROTEIN TYROSINE PHOSPHATASE"/>
    <property type="match status" value="1"/>
</dbReference>
<evidence type="ECO:0000256" key="2">
    <source>
        <dbReference type="ARBA" id="ARBA00013064"/>
    </source>
</evidence>
<dbReference type="InterPro" id="IPR017867">
    <property type="entry name" value="Tyr_phospatase_low_mol_wt"/>
</dbReference>
<feature type="active site" description="Nucleophile" evidence="5">
    <location>
        <position position="11"/>
    </location>
</feature>
<dbReference type="Proteomes" id="UP000318126">
    <property type="component" value="Unassembled WGS sequence"/>
</dbReference>
<dbReference type="Gene3D" id="3.40.50.2300">
    <property type="match status" value="1"/>
</dbReference>
<keyword evidence="4" id="KW-0904">Protein phosphatase</keyword>
<comment type="similarity">
    <text evidence="1">Belongs to the low molecular weight phosphotyrosine protein phosphatase family.</text>
</comment>
<dbReference type="InterPro" id="IPR050438">
    <property type="entry name" value="LMW_PTPase"/>
</dbReference>
<dbReference type="InterPro" id="IPR036196">
    <property type="entry name" value="Ptyr_pPase_sf"/>
</dbReference>
<feature type="active site" evidence="5">
    <location>
        <position position="17"/>
    </location>
</feature>
<keyword evidence="3" id="KW-0378">Hydrolase</keyword>
<dbReference type="FunFam" id="3.40.50.2300:FF:000113">
    <property type="entry name" value="Low molecular weight protein-tyrosine-phosphatase"/>
    <property type="match status" value="1"/>
</dbReference>
<organism evidence="7 8">
    <name type="scientific">Shewanella hanedai</name>
    <name type="common">Alteromonas hanedai</name>
    <dbReference type="NCBI Taxonomy" id="25"/>
    <lineage>
        <taxon>Bacteria</taxon>
        <taxon>Pseudomonadati</taxon>
        <taxon>Pseudomonadota</taxon>
        <taxon>Gammaproteobacteria</taxon>
        <taxon>Alteromonadales</taxon>
        <taxon>Shewanellaceae</taxon>
        <taxon>Shewanella</taxon>
    </lineage>
</organism>
<dbReference type="InterPro" id="IPR023485">
    <property type="entry name" value="Ptyr_pPase"/>
</dbReference>
<dbReference type="SMART" id="SM00226">
    <property type="entry name" value="LMWPc"/>
    <property type="match status" value="1"/>
</dbReference>
<dbReference type="RefSeq" id="WP_143563618.1">
    <property type="nucleotide sequence ID" value="NZ_BMPL01000004.1"/>
</dbReference>
<dbReference type="Pfam" id="PF01451">
    <property type="entry name" value="LMWPc"/>
    <property type="match status" value="1"/>
</dbReference>
<dbReference type="EC" id="3.1.3.48" evidence="2"/>
<feature type="domain" description="Phosphotyrosine protein phosphatase I" evidence="6">
    <location>
        <begin position="5"/>
        <end position="152"/>
    </location>
</feature>
<gene>
    <name evidence="7" type="ORF">FN961_05820</name>
</gene>
<evidence type="ECO:0000313" key="7">
    <source>
        <dbReference type="EMBL" id="TRY15185.1"/>
    </source>
</evidence>
<dbReference type="CDD" id="cd16343">
    <property type="entry name" value="LMWPTP"/>
    <property type="match status" value="1"/>
</dbReference>
<dbReference type="SUPFAM" id="SSF52788">
    <property type="entry name" value="Phosphotyrosine protein phosphatases I"/>
    <property type="match status" value="1"/>
</dbReference>
<dbReference type="GO" id="GO:0004725">
    <property type="term" value="F:protein tyrosine phosphatase activity"/>
    <property type="evidence" value="ECO:0007669"/>
    <property type="project" value="UniProtKB-EC"/>
</dbReference>
<evidence type="ECO:0000256" key="4">
    <source>
        <dbReference type="ARBA" id="ARBA00022912"/>
    </source>
</evidence>
<evidence type="ECO:0000256" key="1">
    <source>
        <dbReference type="ARBA" id="ARBA00011063"/>
    </source>
</evidence>
<name>A0A553JRU2_SHEHA</name>
<comment type="caution">
    <text evidence="7">The sequence shown here is derived from an EMBL/GenBank/DDBJ whole genome shotgun (WGS) entry which is preliminary data.</text>
</comment>
<evidence type="ECO:0000256" key="5">
    <source>
        <dbReference type="PIRSR" id="PIRSR617867-1"/>
    </source>
</evidence>
<dbReference type="PRINTS" id="PR00719">
    <property type="entry name" value="LMWPTPASE"/>
</dbReference>
<evidence type="ECO:0000313" key="8">
    <source>
        <dbReference type="Proteomes" id="UP000318126"/>
    </source>
</evidence>
<evidence type="ECO:0000259" key="6">
    <source>
        <dbReference type="SMART" id="SM00226"/>
    </source>
</evidence>
<proteinExistence type="inferred from homology"/>
<feature type="active site" description="Proton donor" evidence="5">
    <location>
        <position position="126"/>
    </location>
</feature>
<dbReference type="PANTHER" id="PTHR11717:SF7">
    <property type="entry name" value="LOW MOLECULAR WEIGHT PHOSPHOTYROSINE PROTEIN PHOSPHATASE"/>
    <property type="match status" value="1"/>
</dbReference>
<dbReference type="EMBL" id="VKGK01000005">
    <property type="protein sequence ID" value="TRY15185.1"/>
    <property type="molecule type" value="Genomic_DNA"/>
</dbReference>
<keyword evidence="8" id="KW-1185">Reference proteome</keyword>
<protein>
    <recommendedName>
        <fullName evidence="2">protein-tyrosine-phosphatase</fullName>
        <ecNumber evidence="2">3.1.3.48</ecNumber>
    </recommendedName>
</protein>
<accession>A0A553JRU2</accession>